<comment type="caution">
    <text evidence="1">The sequence shown here is derived from an EMBL/GenBank/DDBJ whole genome shotgun (WGS) entry which is preliminary data.</text>
</comment>
<proteinExistence type="predicted"/>
<name>A0A1G2A6V4_9BACT</name>
<sequence>MATQHAKSPCCRGSINRFGKRRRQCNVCKHTWSVRKKRRGRKRKRHAISLLQRILVEQYTIVQEQRYIRLSKSGIASRYVKAMRAIAAGHPLKRLPRGPYALLGDGLYFKFKRREWVMYLMAVKPACGHKAYFFDPVLFEGRECYERWVRAVATIPLNVKNRVSAFVSDGFRGSQLLSEQNRWQHQRCHFHLLATLVRGKGKRRYRIRSSNLRDKILEATRVILGSRNERVLKQARKILRVLINRLVCPPYIRKQVLEFLEREQDFQTYLRYPSLHLPTTTSAIESTGRMVRRATRTARTPQSVLLRATAFLRLKRYVICNGNINRI</sequence>
<evidence type="ECO:0000313" key="1">
    <source>
        <dbReference type="EMBL" id="OGY72399.1"/>
    </source>
</evidence>
<dbReference type="AlphaFoldDB" id="A0A1G2A6V4"/>
<evidence type="ECO:0000313" key="2">
    <source>
        <dbReference type="Proteomes" id="UP000178315"/>
    </source>
</evidence>
<reference evidence="1 2" key="1">
    <citation type="journal article" date="2016" name="Nat. Commun.">
        <title>Thousands of microbial genomes shed light on interconnected biogeochemical processes in an aquifer system.</title>
        <authorList>
            <person name="Anantharaman K."/>
            <person name="Brown C.T."/>
            <person name="Hug L.A."/>
            <person name="Sharon I."/>
            <person name="Castelle C.J."/>
            <person name="Probst A.J."/>
            <person name="Thomas B.C."/>
            <person name="Singh A."/>
            <person name="Wilkins M.J."/>
            <person name="Karaoz U."/>
            <person name="Brodie E.L."/>
            <person name="Williams K.H."/>
            <person name="Hubbard S.S."/>
            <person name="Banfield J.F."/>
        </authorList>
    </citation>
    <scope>NUCLEOTIDE SEQUENCE [LARGE SCALE GENOMIC DNA]</scope>
</reference>
<dbReference type="Proteomes" id="UP000178315">
    <property type="component" value="Unassembled WGS sequence"/>
</dbReference>
<gene>
    <name evidence="1" type="ORF">A3H61_03715</name>
</gene>
<protein>
    <recommendedName>
        <fullName evidence="3">MULE transposase domain-containing protein</fullName>
    </recommendedName>
</protein>
<accession>A0A1G2A6V4</accession>
<organism evidence="1 2">
    <name type="scientific">Candidatus Jacksonbacteria bacterium RIFCSPLOWO2_02_FULL_44_20</name>
    <dbReference type="NCBI Taxonomy" id="1798460"/>
    <lineage>
        <taxon>Bacteria</taxon>
        <taxon>Candidatus Jacksoniibacteriota</taxon>
    </lineage>
</organism>
<dbReference type="EMBL" id="MHJU01000036">
    <property type="protein sequence ID" value="OGY72399.1"/>
    <property type="molecule type" value="Genomic_DNA"/>
</dbReference>
<evidence type="ECO:0008006" key="3">
    <source>
        <dbReference type="Google" id="ProtNLM"/>
    </source>
</evidence>